<organism evidence="10">
    <name type="scientific">Caldilineaceae bacterium SB0661_bin_32</name>
    <dbReference type="NCBI Taxonomy" id="2605255"/>
    <lineage>
        <taxon>Bacteria</taxon>
        <taxon>Bacillati</taxon>
        <taxon>Chloroflexota</taxon>
        <taxon>Caldilineae</taxon>
        <taxon>Caldilineales</taxon>
        <taxon>Caldilineaceae</taxon>
    </lineage>
</organism>
<dbReference type="GO" id="GO:0008170">
    <property type="term" value="F:N-methyltransferase activity"/>
    <property type="evidence" value="ECO:0007669"/>
    <property type="project" value="InterPro"/>
</dbReference>
<dbReference type="PRINTS" id="PR00508">
    <property type="entry name" value="S21N4MTFRASE"/>
</dbReference>
<dbReference type="EC" id="2.1.1.-" evidence="8"/>
<dbReference type="InterPro" id="IPR029063">
    <property type="entry name" value="SAM-dependent_MTases_sf"/>
</dbReference>
<comment type="catalytic activity">
    <reaction evidence="7">
        <text>a 2'-deoxycytidine in DNA + S-adenosyl-L-methionine = an N(4)-methyl-2'-deoxycytidine in DNA + S-adenosyl-L-homocysteine + H(+)</text>
        <dbReference type="Rhea" id="RHEA:16857"/>
        <dbReference type="Rhea" id="RHEA-COMP:11369"/>
        <dbReference type="Rhea" id="RHEA-COMP:13674"/>
        <dbReference type="ChEBI" id="CHEBI:15378"/>
        <dbReference type="ChEBI" id="CHEBI:57856"/>
        <dbReference type="ChEBI" id="CHEBI:59789"/>
        <dbReference type="ChEBI" id="CHEBI:85452"/>
        <dbReference type="ChEBI" id="CHEBI:137933"/>
        <dbReference type="EC" id="2.1.1.113"/>
    </reaction>
</comment>
<reference evidence="10" key="1">
    <citation type="submission" date="2019-09" db="EMBL/GenBank/DDBJ databases">
        <title>Characterisation of the sponge microbiome using genome-centric metagenomics.</title>
        <authorList>
            <person name="Engelberts J.P."/>
            <person name="Robbins S.J."/>
            <person name="De Goeij J.M."/>
            <person name="Aranda M."/>
            <person name="Bell S.C."/>
            <person name="Webster N.S."/>
        </authorList>
    </citation>
    <scope>NUCLEOTIDE SEQUENCE</scope>
    <source>
        <strain evidence="10">SB0661_bin_32</strain>
    </source>
</reference>
<gene>
    <name evidence="10" type="ORF">F4X14_18530</name>
</gene>
<dbReference type="GO" id="GO:0003677">
    <property type="term" value="F:DNA binding"/>
    <property type="evidence" value="ECO:0007669"/>
    <property type="project" value="UniProtKB-KW"/>
</dbReference>
<name>A0A6B1DB39_9CHLR</name>
<comment type="similarity">
    <text evidence="1">Belongs to the N(4)/N(6)-methyltransferase family. N(4) subfamily.</text>
</comment>
<keyword evidence="6" id="KW-0238">DNA-binding</keyword>
<feature type="domain" description="DNA methylase N-4/N-6" evidence="9">
    <location>
        <begin position="23"/>
        <end position="79"/>
    </location>
</feature>
<accession>A0A6B1DB39</accession>
<dbReference type="SUPFAM" id="SSF53335">
    <property type="entry name" value="S-adenosyl-L-methionine-dependent methyltransferases"/>
    <property type="match status" value="1"/>
</dbReference>
<dbReference type="GO" id="GO:0009307">
    <property type="term" value="P:DNA restriction-modification system"/>
    <property type="evidence" value="ECO:0007669"/>
    <property type="project" value="UniProtKB-KW"/>
</dbReference>
<dbReference type="InterPro" id="IPR002941">
    <property type="entry name" value="DNA_methylase_N4/N6"/>
</dbReference>
<keyword evidence="3 10" id="KW-0808">Transferase</keyword>
<dbReference type="AlphaFoldDB" id="A0A6B1DB39"/>
<dbReference type="PANTHER" id="PTHR14911:SF13">
    <property type="entry name" value="TRNA (GUANINE(6)-N2)-METHYLTRANSFERASE THUMP3"/>
    <property type="match status" value="1"/>
</dbReference>
<dbReference type="InterPro" id="IPR017985">
    <property type="entry name" value="MeTrfase_CN4_CS"/>
</dbReference>
<evidence type="ECO:0000256" key="8">
    <source>
        <dbReference type="RuleBase" id="RU362026"/>
    </source>
</evidence>
<keyword evidence="2 10" id="KW-0489">Methyltransferase</keyword>
<evidence type="ECO:0000256" key="7">
    <source>
        <dbReference type="ARBA" id="ARBA00049120"/>
    </source>
</evidence>
<dbReference type="Gene3D" id="3.40.50.150">
    <property type="entry name" value="Vaccinia Virus protein VP39"/>
    <property type="match status" value="2"/>
</dbReference>
<evidence type="ECO:0000256" key="4">
    <source>
        <dbReference type="ARBA" id="ARBA00022691"/>
    </source>
</evidence>
<dbReference type="GO" id="GO:0016423">
    <property type="term" value="F:tRNA (guanine) methyltransferase activity"/>
    <property type="evidence" value="ECO:0007669"/>
    <property type="project" value="TreeGrafter"/>
</dbReference>
<evidence type="ECO:0000256" key="3">
    <source>
        <dbReference type="ARBA" id="ARBA00022679"/>
    </source>
</evidence>
<evidence type="ECO:0000256" key="2">
    <source>
        <dbReference type="ARBA" id="ARBA00022603"/>
    </source>
</evidence>
<dbReference type="GO" id="GO:0030488">
    <property type="term" value="P:tRNA methylation"/>
    <property type="evidence" value="ECO:0007669"/>
    <property type="project" value="TreeGrafter"/>
</dbReference>
<evidence type="ECO:0000256" key="6">
    <source>
        <dbReference type="ARBA" id="ARBA00023125"/>
    </source>
</evidence>
<dbReference type="Pfam" id="PF01555">
    <property type="entry name" value="N6_N4_Mtase"/>
    <property type="match status" value="1"/>
</dbReference>
<keyword evidence="5" id="KW-0680">Restriction system</keyword>
<dbReference type="InterPro" id="IPR001091">
    <property type="entry name" value="RM_Methyltransferase"/>
</dbReference>
<proteinExistence type="inferred from homology"/>
<evidence type="ECO:0000259" key="9">
    <source>
        <dbReference type="Pfam" id="PF01555"/>
    </source>
</evidence>
<evidence type="ECO:0000256" key="5">
    <source>
        <dbReference type="ARBA" id="ARBA00022747"/>
    </source>
</evidence>
<dbReference type="EMBL" id="VXMH01000101">
    <property type="protein sequence ID" value="MYC96958.1"/>
    <property type="molecule type" value="Genomic_DNA"/>
</dbReference>
<dbReference type="PANTHER" id="PTHR14911">
    <property type="entry name" value="THUMP DOMAIN-CONTAINING"/>
    <property type="match status" value="1"/>
</dbReference>
<evidence type="ECO:0000256" key="1">
    <source>
        <dbReference type="ARBA" id="ARBA00010203"/>
    </source>
</evidence>
<dbReference type="GO" id="GO:0015667">
    <property type="term" value="F:site-specific DNA-methyltransferase (cytosine-N4-specific) activity"/>
    <property type="evidence" value="ECO:0007669"/>
    <property type="project" value="UniProtKB-EC"/>
</dbReference>
<evidence type="ECO:0000313" key="10">
    <source>
        <dbReference type="EMBL" id="MYC96958.1"/>
    </source>
</evidence>
<sequence>MKELARPVSKHLLNIEDKNRSSLFPWRGQFSPQLVECILEAYCPPASVVLDPFVGSGTVLLEAARIGLPAFGFDINPSAWSFSKIYEFANILPRHREHAIAELNRKIVDEFPIVIFSDPELEYGELEERIIRVGTSLSDEAKILCSALVVMLDLHNNTITADFVRAKLRALTNLVHKLPYSSGPIKVHLQDARSLSLENQSVDFVITSPPYINVFNYHQNYRRSVELLGWNILRVARSELGSNRANRGNRFLTVIQYCIDMAATLQELARVLKPGGSAIVIAGHESRVLGVPFYNADIIRRIAVESGSFEFVLRQERQFKNRYGKSIREDILNLALKNTGRNEESFKSLGPRVARDALNDSAKVVERKNQSLLIQALDKAQNIEGTPVFDGSTYEEYQTRDAVIAVREQGCTTTYESK</sequence>
<dbReference type="PROSITE" id="PS00093">
    <property type="entry name" value="N4_MTASE"/>
    <property type="match status" value="1"/>
</dbReference>
<keyword evidence="4" id="KW-0949">S-adenosyl-L-methionine</keyword>
<protein>
    <recommendedName>
        <fullName evidence="8">Methyltransferase</fullName>
        <ecNumber evidence="8">2.1.1.-</ecNumber>
    </recommendedName>
</protein>
<comment type="caution">
    <text evidence="10">The sequence shown here is derived from an EMBL/GenBank/DDBJ whole genome shotgun (WGS) entry which is preliminary data.</text>
</comment>